<evidence type="ECO:0000256" key="5">
    <source>
        <dbReference type="ARBA" id="ARBA00022723"/>
    </source>
</evidence>
<comment type="cofactor">
    <cofactor evidence="1">
        <name>Fe(2+)</name>
        <dbReference type="ChEBI" id="CHEBI:29033"/>
    </cofactor>
</comment>
<dbReference type="InterPro" id="IPR005067">
    <property type="entry name" value="Fatty_acid_desaturase-2"/>
</dbReference>
<evidence type="ECO:0000256" key="11">
    <source>
        <dbReference type="PIRSR" id="PIRSR000346-1"/>
    </source>
</evidence>
<evidence type="ECO:0000256" key="3">
    <source>
        <dbReference type="ARBA" id="ARBA00011738"/>
    </source>
</evidence>
<feature type="binding site" evidence="11">
    <location>
        <position position="73"/>
    </location>
    <ligand>
        <name>Fe cation</name>
        <dbReference type="ChEBI" id="CHEBI:24875"/>
        <label>1</label>
    </ligand>
</feature>
<dbReference type="InterPro" id="IPR009078">
    <property type="entry name" value="Ferritin-like_SF"/>
</dbReference>
<proteinExistence type="inferred from homology"/>
<feature type="binding site" evidence="11">
    <location>
        <position position="104"/>
    </location>
    <ligand>
        <name>Fe cation</name>
        <dbReference type="ChEBI" id="CHEBI:24875"/>
        <label>1</label>
    </ligand>
</feature>
<dbReference type="GO" id="GO:0005829">
    <property type="term" value="C:cytosol"/>
    <property type="evidence" value="ECO:0007669"/>
    <property type="project" value="TreeGrafter"/>
</dbReference>
<dbReference type="EMBL" id="CADCSY010000064">
    <property type="protein sequence ID" value="CAA9235869.1"/>
    <property type="molecule type" value="Genomic_DNA"/>
</dbReference>
<feature type="binding site" evidence="11">
    <location>
        <position position="107"/>
    </location>
    <ligand>
        <name>Fe cation</name>
        <dbReference type="ChEBI" id="CHEBI:24875"/>
        <label>1</label>
    </ligand>
</feature>
<keyword evidence="10" id="KW-0275">Fatty acid biosynthesis</keyword>
<feature type="binding site" evidence="11">
    <location>
        <position position="186"/>
    </location>
    <ligand>
        <name>Fe cation</name>
        <dbReference type="ChEBI" id="CHEBI:24875"/>
        <label>2</label>
    </ligand>
</feature>
<feature type="binding site" evidence="11">
    <location>
        <position position="156"/>
    </location>
    <ligand>
        <name>Fe cation</name>
        <dbReference type="ChEBI" id="CHEBI:24875"/>
        <label>2</label>
    </ligand>
</feature>
<organism evidence="12">
    <name type="scientific">uncultured Acidimicrobiales bacterium</name>
    <dbReference type="NCBI Taxonomy" id="310071"/>
    <lineage>
        <taxon>Bacteria</taxon>
        <taxon>Bacillati</taxon>
        <taxon>Actinomycetota</taxon>
        <taxon>Acidimicrobiia</taxon>
        <taxon>Acidimicrobiales</taxon>
        <taxon>environmental samples</taxon>
    </lineage>
</organism>
<dbReference type="AlphaFoldDB" id="A0A6J4HXR8"/>
<dbReference type="GO" id="GO:0006633">
    <property type="term" value="P:fatty acid biosynthetic process"/>
    <property type="evidence" value="ECO:0007669"/>
    <property type="project" value="UniProtKB-KW"/>
</dbReference>
<keyword evidence="6" id="KW-0276">Fatty acid metabolism</keyword>
<evidence type="ECO:0000256" key="8">
    <source>
        <dbReference type="ARBA" id="ARBA00023004"/>
    </source>
</evidence>
<evidence type="ECO:0000256" key="4">
    <source>
        <dbReference type="ARBA" id="ARBA00022516"/>
    </source>
</evidence>
<evidence type="ECO:0000313" key="12">
    <source>
        <dbReference type="EMBL" id="CAA9235869.1"/>
    </source>
</evidence>
<comment type="similarity">
    <text evidence="2">Belongs to the fatty acid desaturase type 2 family.</text>
</comment>
<evidence type="ECO:0000256" key="2">
    <source>
        <dbReference type="ARBA" id="ARBA00008749"/>
    </source>
</evidence>
<dbReference type="EC" id="1.14.19.2" evidence="12"/>
<name>A0A6J4HXR8_9ACTN</name>
<dbReference type="GO" id="GO:0045300">
    <property type="term" value="F:stearoyl-[ACP] desaturase activity"/>
    <property type="evidence" value="ECO:0007669"/>
    <property type="project" value="UniProtKB-EC"/>
</dbReference>
<comment type="subunit">
    <text evidence="3">Homodimer.</text>
</comment>
<feature type="binding site" evidence="11">
    <location>
        <position position="186"/>
    </location>
    <ligand>
        <name>Fe cation</name>
        <dbReference type="ChEBI" id="CHEBI:24875"/>
        <label>1</label>
    </ligand>
</feature>
<keyword evidence="4" id="KW-0444">Lipid biosynthesis</keyword>
<keyword evidence="8 11" id="KW-0408">Iron</keyword>
<dbReference type="SUPFAM" id="SSF47240">
    <property type="entry name" value="Ferritin-like"/>
    <property type="match status" value="1"/>
</dbReference>
<dbReference type="GO" id="GO:0046872">
    <property type="term" value="F:metal ion binding"/>
    <property type="evidence" value="ECO:0007669"/>
    <property type="project" value="UniProtKB-KW"/>
</dbReference>
<dbReference type="PANTHER" id="PTHR31155">
    <property type="entry name" value="ACYL- ACYL-CARRIER-PROTEIN DESATURASE-RELATED"/>
    <property type="match status" value="1"/>
</dbReference>
<accession>A0A6J4HXR8</accession>
<evidence type="ECO:0000256" key="10">
    <source>
        <dbReference type="ARBA" id="ARBA00023160"/>
    </source>
</evidence>
<dbReference type="PANTHER" id="PTHR31155:SF9">
    <property type="entry name" value="STEAROYL-[ACYL-CARRIER-PROTEIN] 9-DESATURASE 7, CHLOROPLASTIC"/>
    <property type="match status" value="1"/>
</dbReference>
<evidence type="ECO:0000256" key="7">
    <source>
        <dbReference type="ARBA" id="ARBA00023002"/>
    </source>
</evidence>
<evidence type="ECO:0000256" key="9">
    <source>
        <dbReference type="ARBA" id="ARBA00023098"/>
    </source>
</evidence>
<evidence type="ECO:0000256" key="6">
    <source>
        <dbReference type="ARBA" id="ARBA00022832"/>
    </source>
</evidence>
<sequence length="314" mass="35041">MAMDADVALLEALHPVAESLLERHLGNAKEWFPHELVPWSEGRDFEPGEVWDESQAPMDEAVRSALFVNLLTEDNLPHYFRTIDRLYGEDDAWGAWSKRWTAEEGRHAIVIRDYLTVTRAVDPVALERGRMSQLSGGQVPQPATVADGLVYVTLQEMATRISHRNTGRLLADKRGYEIMARVAGDEQLHHIFYRDTASALLEIDPSMVVLAIERNVKGFEMPGTGIPDFSKHAKAIADAGIYDFAAHHDHILQPIVVKHWGLEQLEGLSPEAEEARSSTLEFIRRVGKAGARMAERRAVRAAKAAERDPVPVSA</sequence>
<reference evidence="12" key="1">
    <citation type="submission" date="2020-02" db="EMBL/GenBank/DDBJ databases">
        <authorList>
            <person name="Meier V. D."/>
        </authorList>
    </citation>
    <scope>NUCLEOTIDE SEQUENCE</scope>
    <source>
        <strain evidence="12">AVDCRST_MAG20</strain>
    </source>
</reference>
<keyword evidence="9" id="KW-0443">Lipid metabolism</keyword>
<dbReference type="InterPro" id="IPR012348">
    <property type="entry name" value="RNR-like"/>
</dbReference>
<protein>
    <submittedName>
        <fullName evidence="12">Probable acyl-ACP desaturase, Stearoyl-ACP desaturase</fullName>
        <ecNumber evidence="12">1.14.19.2</ecNumber>
    </submittedName>
</protein>
<feature type="binding site" evidence="11">
    <location>
        <position position="104"/>
    </location>
    <ligand>
        <name>Fe cation</name>
        <dbReference type="ChEBI" id="CHEBI:24875"/>
        <label>2</label>
    </ligand>
</feature>
<keyword evidence="5 11" id="KW-0479">Metal-binding</keyword>
<dbReference type="Pfam" id="PF03405">
    <property type="entry name" value="FA_desaturase_2"/>
    <property type="match status" value="1"/>
</dbReference>
<keyword evidence="7 12" id="KW-0560">Oxidoreductase</keyword>
<dbReference type="Gene3D" id="1.10.620.20">
    <property type="entry name" value="Ribonucleotide Reductase, subunit A"/>
    <property type="match status" value="1"/>
</dbReference>
<comment type="cofactor">
    <cofactor evidence="11">
        <name>Fe cation</name>
        <dbReference type="ChEBI" id="CHEBI:24875"/>
    </cofactor>
    <text evidence="11">Binds 2 iron ions per subunit.</text>
</comment>
<gene>
    <name evidence="12" type="ORF">AVDCRST_MAG20-1476</name>
</gene>
<dbReference type="PIRSF" id="PIRSF000346">
    <property type="entry name" value="Dlt9_acylACP_des"/>
    <property type="match status" value="1"/>
</dbReference>
<evidence type="ECO:0000256" key="1">
    <source>
        <dbReference type="ARBA" id="ARBA00001954"/>
    </source>
</evidence>
<feature type="binding site" evidence="11">
    <location>
        <position position="189"/>
    </location>
    <ligand>
        <name>Fe cation</name>
        <dbReference type="ChEBI" id="CHEBI:24875"/>
        <label>2</label>
    </ligand>
</feature>